<comment type="caution">
    <text evidence="1">The sequence shown here is derived from an EMBL/GenBank/DDBJ whole genome shotgun (WGS) entry which is preliminary data.</text>
</comment>
<protein>
    <submittedName>
        <fullName evidence="1">Uncharacterized protein</fullName>
    </submittedName>
</protein>
<name>A0ABU9DVD7_9BACL</name>
<dbReference type="EMBL" id="JBBPCC010000036">
    <property type="protein sequence ID" value="MEK8132846.1"/>
    <property type="molecule type" value="Genomic_DNA"/>
</dbReference>
<dbReference type="Proteomes" id="UP001469365">
    <property type="component" value="Unassembled WGS sequence"/>
</dbReference>
<proteinExistence type="predicted"/>
<sequence>MVHQREWILVSAPNKAGELFISQLLARQIPCAAIVNNRVEQERVTRIGVKISHLVDTKNEVTWIMPEFPVGQVFLFENSVTLCCRYLQICSKWTTKPITIITHSSSPRLMYRNLGARNIIHTSSQDVSFLIASMDD</sequence>
<dbReference type="RefSeq" id="WP_341419970.1">
    <property type="nucleotide sequence ID" value="NZ_JBBPCC010000036.1"/>
</dbReference>
<reference evidence="1 2" key="1">
    <citation type="submission" date="2024-04" db="EMBL/GenBank/DDBJ databases">
        <title>draft genome sequnece of Paenibacillus filicis.</title>
        <authorList>
            <person name="Kim D.-U."/>
        </authorList>
    </citation>
    <scope>NUCLEOTIDE SEQUENCE [LARGE SCALE GENOMIC DNA]</scope>
    <source>
        <strain evidence="1 2">KACC14197</strain>
    </source>
</reference>
<keyword evidence="2" id="KW-1185">Reference proteome</keyword>
<organism evidence="1 2">
    <name type="scientific">Paenibacillus filicis</name>
    <dbReference type="NCBI Taxonomy" id="669464"/>
    <lineage>
        <taxon>Bacteria</taxon>
        <taxon>Bacillati</taxon>
        <taxon>Bacillota</taxon>
        <taxon>Bacilli</taxon>
        <taxon>Bacillales</taxon>
        <taxon>Paenibacillaceae</taxon>
        <taxon>Paenibacillus</taxon>
    </lineage>
</organism>
<gene>
    <name evidence="1" type="ORF">WMW72_33695</name>
</gene>
<accession>A0ABU9DVD7</accession>
<evidence type="ECO:0000313" key="2">
    <source>
        <dbReference type="Proteomes" id="UP001469365"/>
    </source>
</evidence>
<evidence type="ECO:0000313" key="1">
    <source>
        <dbReference type="EMBL" id="MEK8132846.1"/>
    </source>
</evidence>